<comment type="caution">
    <text evidence="2">The sequence shown here is derived from an EMBL/GenBank/DDBJ whole genome shotgun (WGS) entry which is preliminary data.</text>
</comment>
<organism evidence="2 3">
    <name type="scientific">Homoserinibacter gongjuensis</name>
    <dbReference type="NCBI Taxonomy" id="1162968"/>
    <lineage>
        <taxon>Bacteria</taxon>
        <taxon>Bacillati</taxon>
        <taxon>Actinomycetota</taxon>
        <taxon>Actinomycetes</taxon>
        <taxon>Micrococcales</taxon>
        <taxon>Microbacteriaceae</taxon>
        <taxon>Homoserinibacter</taxon>
    </lineage>
</organism>
<keyword evidence="3" id="KW-1185">Reference proteome</keyword>
<dbReference type="EMBL" id="BSVA01000001">
    <property type="protein sequence ID" value="GMA91337.1"/>
    <property type="molecule type" value="Genomic_DNA"/>
</dbReference>
<evidence type="ECO:0000256" key="1">
    <source>
        <dbReference type="SAM" id="Phobius"/>
    </source>
</evidence>
<proteinExistence type="predicted"/>
<evidence type="ECO:0000313" key="2">
    <source>
        <dbReference type="EMBL" id="GMA91337.1"/>
    </source>
</evidence>
<accession>A0ABQ6JX83</accession>
<dbReference type="Proteomes" id="UP001157069">
    <property type="component" value="Unassembled WGS sequence"/>
</dbReference>
<protein>
    <submittedName>
        <fullName evidence="2">Uncharacterized protein</fullName>
    </submittedName>
</protein>
<reference evidence="3" key="1">
    <citation type="journal article" date="2019" name="Int. J. Syst. Evol. Microbiol.">
        <title>The Global Catalogue of Microorganisms (GCM) 10K type strain sequencing project: providing services to taxonomists for standard genome sequencing and annotation.</title>
        <authorList>
            <consortium name="The Broad Institute Genomics Platform"/>
            <consortium name="The Broad Institute Genome Sequencing Center for Infectious Disease"/>
            <person name="Wu L."/>
            <person name="Ma J."/>
        </authorList>
    </citation>
    <scope>NUCLEOTIDE SEQUENCE [LARGE SCALE GENOMIC DNA]</scope>
    <source>
        <strain evidence="3">NBRC 108755</strain>
    </source>
</reference>
<keyword evidence="1" id="KW-0472">Membrane</keyword>
<keyword evidence="1" id="KW-1133">Transmembrane helix</keyword>
<keyword evidence="1" id="KW-0812">Transmembrane</keyword>
<feature type="transmembrane region" description="Helical" evidence="1">
    <location>
        <begin position="12"/>
        <end position="35"/>
    </location>
</feature>
<sequence length="39" mass="4138">MGSMMLALELFFIGLLGLATLSIGAVSVVVLVNLFRGQR</sequence>
<evidence type="ECO:0000313" key="3">
    <source>
        <dbReference type="Proteomes" id="UP001157069"/>
    </source>
</evidence>
<name>A0ABQ6JX83_9MICO</name>
<gene>
    <name evidence="2" type="ORF">GCM10025869_18660</name>
</gene>